<dbReference type="RefSeq" id="WP_313992840.1">
    <property type="nucleotide sequence ID" value="NZ_JASJOR010000008.1"/>
</dbReference>
<dbReference type="InterPro" id="IPR034660">
    <property type="entry name" value="DinB/YfiT-like"/>
</dbReference>
<dbReference type="InterPro" id="IPR024775">
    <property type="entry name" value="DinB-like"/>
</dbReference>
<evidence type="ECO:0000313" key="3">
    <source>
        <dbReference type="Proteomes" id="UP001228581"/>
    </source>
</evidence>
<feature type="domain" description="DinB-like" evidence="1">
    <location>
        <begin position="30"/>
        <end position="162"/>
    </location>
</feature>
<evidence type="ECO:0000259" key="1">
    <source>
        <dbReference type="Pfam" id="PF12867"/>
    </source>
</evidence>
<accession>A0ABT7CES9</accession>
<dbReference type="Gene3D" id="1.20.120.450">
    <property type="entry name" value="dinb family like domain"/>
    <property type="match status" value="1"/>
</dbReference>
<evidence type="ECO:0000313" key="2">
    <source>
        <dbReference type="EMBL" id="MDJ1492211.1"/>
    </source>
</evidence>
<name>A0ABT7CES9_9BACT</name>
<reference evidence="2 3" key="1">
    <citation type="submission" date="2023-05" db="EMBL/GenBank/DDBJ databases">
        <authorList>
            <person name="Zhang X."/>
        </authorList>
    </citation>
    <scope>NUCLEOTIDE SEQUENCE [LARGE SCALE GENOMIC DNA]</scope>
    <source>
        <strain evidence="2 3">DM2B3-1</strain>
    </source>
</reference>
<sequence>MNNKIQKLEVWLRGPLPDVPPLLQPVAHALLQAQEEIHTYLKDFPDTLLWERPGGVASVGFHLQHLAGVLDRLFTYARGQALTEQQLQSLSLEGKSPTPSTTTQSLLQAFDTQLTVALDQLRTTKENTLTEVRGVGRGQVPSTVLGLLFHAAEHTQRHVGQLLVTAKVLVVTVSEQK</sequence>
<gene>
    <name evidence="2" type="ORF">QNI19_04660</name>
</gene>
<dbReference type="Pfam" id="PF12867">
    <property type="entry name" value="DinB_2"/>
    <property type="match status" value="1"/>
</dbReference>
<comment type="caution">
    <text evidence="2">The sequence shown here is derived from an EMBL/GenBank/DDBJ whole genome shotgun (WGS) entry which is preliminary data.</text>
</comment>
<dbReference type="EMBL" id="JASJOT010000002">
    <property type="protein sequence ID" value="MDJ1492211.1"/>
    <property type="molecule type" value="Genomic_DNA"/>
</dbReference>
<proteinExistence type="predicted"/>
<dbReference type="SUPFAM" id="SSF109854">
    <property type="entry name" value="DinB/YfiT-like putative metalloenzymes"/>
    <property type="match status" value="1"/>
</dbReference>
<dbReference type="Proteomes" id="UP001228581">
    <property type="component" value="Unassembled WGS sequence"/>
</dbReference>
<organism evidence="2 3">
    <name type="scientific">Xanthocytophaga flava</name>
    <dbReference type="NCBI Taxonomy" id="3048013"/>
    <lineage>
        <taxon>Bacteria</taxon>
        <taxon>Pseudomonadati</taxon>
        <taxon>Bacteroidota</taxon>
        <taxon>Cytophagia</taxon>
        <taxon>Cytophagales</taxon>
        <taxon>Rhodocytophagaceae</taxon>
        <taxon>Xanthocytophaga</taxon>
    </lineage>
</organism>
<protein>
    <submittedName>
        <fullName evidence="2">DinB family protein</fullName>
    </submittedName>
</protein>
<keyword evidence="3" id="KW-1185">Reference proteome</keyword>